<evidence type="ECO:0000256" key="1">
    <source>
        <dbReference type="SAM" id="SignalP"/>
    </source>
</evidence>
<dbReference type="RefSeq" id="WP_272749243.1">
    <property type="nucleotide sequence ID" value="NZ_JAQQKX010000015.1"/>
</dbReference>
<accession>A0ABT5HXU5</accession>
<comment type="caution">
    <text evidence="2">The sequence shown here is derived from an EMBL/GenBank/DDBJ whole genome shotgun (WGS) entry which is preliminary data.</text>
</comment>
<evidence type="ECO:0008006" key="4">
    <source>
        <dbReference type="Google" id="ProtNLM"/>
    </source>
</evidence>
<sequence length="95" mass="10003">MKPVLVRPILSLVLSVILSLGALSLEAQAQAAGTSAYRACLRGALTPVTATSAYRNGSVREKRALLNSYKAEVSRNRAACKAQGYASGLSLRVKP</sequence>
<keyword evidence="1" id="KW-0732">Signal</keyword>
<dbReference type="EMBL" id="JAQQKX010000015">
    <property type="protein sequence ID" value="MDC7684773.1"/>
    <property type="molecule type" value="Genomic_DNA"/>
</dbReference>
<reference evidence="2 3" key="1">
    <citation type="submission" date="2023-01" db="EMBL/GenBank/DDBJ databases">
        <title>Novel species of the genus Asticcacaulis isolated from rivers.</title>
        <authorList>
            <person name="Lu H."/>
        </authorList>
    </citation>
    <scope>NUCLEOTIDE SEQUENCE [LARGE SCALE GENOMIC DNA]</scope>
    <source>
        <strain evidence="2 3">BYS171W</strain>
    </source>
</reference>
<evidence type="ECO:0000313" key="2">
    <source>
        <dbReference type="EMBL" id="MDC7684773.1"/>
    </source>
</evidence>
<proteinExistence type="predicted"/>
<feature type="signal peptide" evidence="1">
    <location>
        <begin position="1"/>
        <end position="29"/>
    </location>
</feature>
<evidence type="ECO:0000313" key="3">
    <source>
        <dbReference type="Proteomes" id="UP001214854"/>
    </source>
</evidence>
<dbReference type="Proteomes" id="UP001214854">
    <property type="component" value="Unassembled WGS sequence"/>
</dbReference>
<feature type="chain" id="PRO_5047019807" description="UrcA family protein" evidence="1">
    <location>
        <begin position="30"/>
        <end position="95"/>
    </location>
</feature>
<gene>
    <name evidence="2" type="ORF">PQU92_15925</name>
</gene>
<protein>
    <recommendedName>
        <fullName evidence="4">UrcA family protein</fullName>
    </recommendedName>
</protein>
<name>A0ABT5HXU5_9CAUL</name>
<organism evidence="2 3">
    <name type="scientific">Asticcacaulis aquaticus</name>
    <dbReference type="NCBI Taxonomy" id="2984212"/>
    <lineage>
        <taxon>Bacteria</taxon>
        <taxon>Pseudomonadati</taxon>
        <taxon>Pseudomonadota</taxon>
        <taxon>Alphaproteobacteria</taxon>
        <taxon>Caulobacterales</taxon>
        <taxon>Caulobacteraceae</taxon>
        <taxon>Asticcacaulis</taxon>
    </lineage>
</organism>
<keyword evidence="3" id="KW-1185">Reference proteome</keyword>